<comment type="caution">
    <text evidence="6">The sequence shown here is derived from an EMBL/GenBank/DDBJ whole genome shotgun (WGS) entry which is preliminary data.</text>
</comment>
<dbReference type="InterPro" id="IPR056552">
    <property type="entry name" value="Ribonucl_Kappa"/>
</dbReference>
<keyword evidence="7" id="KW-1185">Reference proteome</keyword>
<dbReference type="Pfam" id="PF23489">
    <property type="entry name" value="V-ATPase_su_f"/>
    <property type="match status" value="1"/>
</dbReference>
<reference evidence="6 7" key="1">
    <citation type="submission" date="2023-09" db="EMBL/GenBank/DDBJ databases">
        <title>Pangenome analysis of Batrachochytrium dendrobatidis and related Chytrids.</title>
        <authorList>
            <person name="Yacoub M.N."/>
            <person name="Stajich J.E."/>
            <person name="James T.Y."/>
        </authorList>
    </citation>
    <scope>NUCLEOTIDE SEQUENCE [LARGE SCALE GENOMIC DNA]</scope>
    <source>
        <strain evidence="6 7">JEL0888</strain>
    </source>
</reference>
<evidence type="ECO:0000256" key="1">
    <source>
        <dbReference type="ARBA" id="ARBA00004370"/>
    </source>
</evidence>
<dbReference type="Proteomes" id="UP001527925">
    <property type="component" value="Unassembled WGS sequence"/>
</dbReference>
<proteinExistence type="predicted"/>
<evidence type="ECO:0000256" key="5">
    <source>
        <dbReference type="SAM" id="Phobius"/>
    </source>
</evidence>
<evidence type="ECO:0000313" key="6">
    <source>
        <dbReference type="EMBL" id="KAL2911654.1"/>
    </source>
</evidence>
<keyword evidence="4 5" id="KW-0472">Membrane</keyword>
<comment type="subcellular location">
    <subcellularLocation>
        <location evidence="1">Membrane</location>
    </subcellularLocation>
</comment>
<evidence type="ECO:0000313" key="7">
    <source>
        <dbReference type="Proteomes" id="UP001527925"/>
    </source>
</evidence>
<sequence>MSSRFLLISQSNAVVGTVVSTCGVVFLLVLGALFHAEVEELVEGKNAPSDPIAVSKACYAAAFIYLGLGVFCLIQAYMHSKEQQRLQRFSGI</sequence>
<keyword evidence="3 5" id="KW-1133">Transmembrane helix</keyword>
<evidence type="ECO:0000256" key="3">
    <source>
        <dbReference type="ARBA" id="ARBA00022989"/>
    </source>
</evidence>
<evidence type="ECO:0000256" key="4">
    <source>
        <dbReference type="ARBA" id="ARBA00023136"/>
    </source>
</evidence>
<protein>
    <submittedName>
        <fullName evidence="6">Uncharacterized protein</fullName>
    </submittedName>
</protein>
<dbReference type="EMBL" id="JADGIZ020000094">
    <property type="protein sequence ID" value="KAL2911654.1"/>
    <property type="molecule type" value="Genomic_DNA"/>
</dbReference>
<name>A0ABR4MWN1_9FUNG</name>
<organism evidence="6 7">
    <name type="scientific">Polyrhizophydium stewartii</name>
    <dbReference type="NCBI Taxonomy" id="2732419"/>
    <lineage>
        <taxon>Eukaryota</taxon>
        <taxon>Fungi</taxon>
        <taxon>Fungi incertae sedis</taxon>
        <taxon>Chytridiomycota</taxon>
        <taxon>Chytridiomycota incertae sedis</taxon>
        <taxon>Chytridiomycetes</taxon>
        <taxon>Rhizophydiales</taxon>
        <taxon>Rhizophydiales incertae sedis</taxon>
        <taxon>Polyrhizophydium</taxon>
    </lineage>
</organism>
<evidence type="ECO:0000256" key="2">
    <source>
        <dbReference type="ARBA" id="ARBA00022692"/>
    </source>
</evidence>
<feature type="transmembrane region" description="Helical" evidence="5">
    <location>
        <begin position="12"/>
        <end position="34"/>
    </location>
</feature>
<keyword evidence="2 5" id="KW-0812">Transmembrane</keyword>
<gene>
    <name evidence="6" type="ORF">HK105_208862</name>
</gene>
<feature type="transmembrane region" description="Helical" evidence="5">
    <location>
        <begin position="54"/>
        <end position="78"/>
    </location>
</feature>
<accession>A0ABR4MWN1</accession>